<sequence>MRKSRHAETDDEGLGKASSAPKYNYLRVAEIAAGIGDPQCYKGKAGRPPRFKIGDRLRVKDQPDLFYNQTPGYIRGAVGTVEDIAYESPAPEDEAWGHIDKVEWFYVVCFRHEDLWDDDSPDTNPDDTIRTEISERWLEPV</sequence>
<name>A0A1B4V6R5_9GAMM</name>
<feature type="compositionally biased region" description="Basic and acidic residues" evidence="1">
    <location>
        <begin position="127"/>
        <end position="141"/>
    </location>
</feature>
<dbReference type="EMBL" id="AP014936">
    <property type="protein sequence ID" value="BAU49239.1"/>
    <property type="molecule type" value="Genomic_DNA"/>
</dbReference>
<keyword evidence="4" id="KW-1185">Reference proteome</keyword>
<proteinExistence type="predicted"/>
<dbReference type="OrthoDB" id="3478924at2"/>
<evidence type="ECO:0000313" key="3">
    <source>
        <dbReference type="EMBL" id="BAU49239.1"/>
    </source>
</evidence>
<dbReference type="Proteomes" id="UP000218899">
    <property type="component" value="Chromosome"/>
</dbReference>
<feature type="region of interest" description="Disordered" evidence="1">
    <location>
        <begin position="118"/>
        <end position="141"/>
    </location>
</feature>
<feature type="domain" description="Nitrile hydratase beta subunit" evidence="2">
    <location>
        <begin position="45"/>
        <end position="140"/>
    </location>
</feature>
<reference evidence="3 4" key="1">
    <citation type="submission" date="2015-08" db="EMBL/GenBank/DDBJ databases">
        <title>Complete genome sequence of Sulfurifustis variabilis.</title>
        <authorList>
            <person name="Miura A."/>
            <person name="Kojima H."/>
            <person name="Fukui M."/>
        </authorList>
    </citation>
    <scope>NUCLEOTIDE SEQUENCE [LARGE SCALE GENOMIC DNA]</scope>
    <source>
        <strain evidence="4">skN76</strain>
    </source>
</reference>
<organism evidence="3 4">
    <name type="scientific">Sulfurifustis variabilis</name>
    <dbReference type="NCBI Taxonomy" id="1675686"/>
    <lineage>
        <taxon>Bacteria</taxon>
        <taxon>Pseudomonadati</taxon>
        <taxon>Pseudomonadota</taxon>
        <taxon>Gammaproteobacteria</taxon>
        <taxon>Acidiferrobacterales</taxon>
        <taxon>Acidiferrobacteraceae</taxon>
        <taxon>Sulfurifustis</taxon>
    </lineage>
</organism>
<accession>A0A1B4V6R5</accession>
<dbReference type="Gene3D" id="2.30.30.50">
    <property type="match status" value="1"/>
</dbReference>
<dbReference type="InterPro" id="IPR024690">
    <property type="entry name" value="CN_hydtase_beta_dom_C"/>
</dbReference>
<dbReference type="KEGG" id="sva:SVA_2691"/>
<gene>
    <name evidence="3" type="ORF">SVA_2691</name>
</gene>
<evidence type="ECO:0000313" key="4">
    <source>
        <dbReference type="Proteomes" id="UP000218899"/>
    </source>
</evidence>
<dbReference type="SUPFAM" id="SSF50090">
    <property type="entry name" value="Electron transport accessory proteins"/>
    <property type="match status" value="1"/>
</dbReference>
<protein>
    <submittedName>
        <fullName evidence="3">Nitrile hydratase subunit beta</fullName>
    </submittedName>
</protein>
<dbReference type="AlphaFoldDB" id="A0A1B4V6R5"/>
<dbReference type="InterPro" id="IPR008990">
    <property type="entry name" value="Elect_transpt_acc-like_dom_sf"/>
</dbReference>
<dbReference type="Pfam" id="PF02211">
    <property type="entry name" value="NHase_beta_C"/>
    <property type="match status" value="1"/>
</dbReference>
<evidence type="ECO:0000256" key="1">
    <source>
        <dbReference type="SAM" id="MobiDB-lite"/>
    </source>
</evidence>
<evidence type="ECO:0000259" key="2">
    <source>
        <dbReference type="Pfam" id="PF02211"/>
    </source>
</evidence>
<dbReference type="RefSeq" id="WP_096461672.1">
    <property type="nucleotide sequence ID" value="NZ_AP014936.1"/>
</dbReference>